<feature type="region of interest" description="Disordered" evidence="10">
    <location>
        <begin position="451"/>
        <end position="572"/>
    </location>
</feature>
<keyword evidence="6 12" id="KW-0418">Kinase</keyword>
<dbReference type="SMART" id="SM00220">
    <property type="entry name" value="S_TKc"/>
    <property type="match status" value="1"/>
</dbReference>
<evidence type="ECO:0000256" key="1">
    <source>
        <dbReference type="ARBA" id="ARBA00012513"/>
    </source>
</evidence>
<keyword evidence="13" id="KW-1185">Reference proteome</keyword>
<dbReference type="Gene3D" id="3.30.10.20">
    <property type="match status" value="1"/>
</dbReference>
<dbReference type="FunFam" id="3.30.200.20:FF:000035">
    <property type="entry name" value="Serine/threonine protein kinase Stk1"/>
    <property type="match status" value="1"/>
</dbReference>
<feature type="domain" description="Protein kinase" evidence="11">
    <location>
        <begin position="13"/>
        <end position="283"/>
    </location>
</feature>
<keyword evidence="3" id="KW-0808">Transferase</keyword>
<gene>
    <name evidence="12" type="ORF">SAMN05444351_3995</name>
</gene>
<accession>A0A1M5Q4Y7</accession>
<dbReference type="PANTHER" id="PTHR43289:SF6">
    <property type="entry name" value="SERINE_THREONINE-PROTEIN KINASE NEKL-3"/>
    <property type="match status" value="1"/>
</dbReference>
<dbReference type="GO" id="GO:0045717">
    <property type="term" value="P:negative regulation of fatty acid biosynthetic process"/>
    <property type="evidence" value="ECO:0007669"/>
    <property type="project" value="UniProtKB-ARBA"/>
</dbReference>
<evidence type="ECO:0000256" key="6">
    <source>
        <dbReference type="ARBA" id="ARBA00022777"/>
    </source>
</evidence>
<dbReference type="FunFam" id="1.10.510.10:FF:000021">
    <property type="entry name" value="Serine/threonine protein kinase"/>
    <property type="match status" value="1"/>
</dbReference>
<dbReference type="Gene3D" id="1.10.510.10">
    <property type="entry name" value="Transferase(Phosphotransferase) domain 1"/>
    <property type="match status" value="1"/>
</dbReference>
<dbReference type="InterPro" id="IPR011009">
    <property type="entry name" value="Kinase-like_dom_sf"/>
</dbReference>
<evidence type="ECO:0000256" key="2">
    <source>
        <dbReference type="ARBA" id="ARBA00022527"/>
    </source>
</evidence>
<evidence type="ECO:0000256" key="8">
    <source>
        <dbReference type="ARBA" id="ARBA00047899"/>
    </source>
</evidence>
<evidence type="ECO:0000259" key="11">
    <source>
        <dbReference type="PROSITE" id="PS50011"/>
    </source>
</evidence>
<evidence type="ECO:0000256" key="5">
    <source>
        <dbReference type="ARBA" id="ARBA00022741"/>
    </source>
</evidence>
<evidence type="ECO:0000256" key="9">
    <source>
        <dbReference type="ARBA" id="ARBA00048679"/>
    </source>
</evidence>
<keyword evidence="5" id="KW-0547">Nucleotide-binding</keyword>
<dbReference type="EMBL" id="FQVX01000004">
    <property type="protein sequence ID" value="SHH09068.1"/>
    <property type="molecule type" value="Genomic_DNA"/>
</dbReference>
<dbReference type="Pfam" id="PF03793">
    <property type="entry name" value="PASTA"/>
    <property type="match status" value="1"/>
</dbReference>
<keyword evidence="2 12" id="KW-0723">Serine/threonine-protein kinase</keyword>
<name>A0A1M5Q4Y7_9ACTN</name>
<dbReference type="InterPro" id="IPR008271">
    <property type="entry name" value="Ser/Thr_kinase_AS"/>
</dbReference>
<dbReference type="InterPro" id="IPR000719">
    <property type="entry name" value="Prot_kinase_dom"/>
</dbReference>
<dbReference type="OrthoDB" id="308915at2"/>
<comment type="catalytic activity">
    <reaction evidence="9">
        <text>L-seryl-[protein] + ATP = O-phospho-L-seryl-[protein] + ADP + H(+)</text>
        <dbReference type="Rhea" id="RHEA:17989"/>
        <dbReference type="Rhea" id="RHEA-COMP:9863"/>
        <dbReference type="Rhea" id="RHEA-COMP:11604"/>
        <dbReference type="ChEBI" id="CHEBI:15378"/>
        <dbReference type="ChEBI" id="CHEBI:29999"/>
        <dbReference type="ChEBI" id="CHEBI:30616"/>
        <dbReference type="ChEBI" id="CHEBI:83421"/>
        <dbReference type="ChEBI" id="CHEBI:456216"/>
        <dbReference type="EC" id="2.7.11.1"/>
    </reaction>
</comment>
<dbReference type="Pfam" id="PF00069">
    <property type="entry name" value="Pkinase"/>
    <property type="match status" value="1"/>
</dbReference>
<organism evidence="12 13">
    <name type="scientific">Geodermatophilus nigrescens</name>
    <dbReference type="NCBI Taxonomy" id="1070870"/>
    <lineage>
        <taxon>Bacteria</taxon>
        <taxon>Bacillati</taxon>
        <taxon>Actinomycetota</taxon>
        <taxon>Actinomycetes</taxon>
        <taxon>Geodermatophilales</taxon>
        <taxon>Geodermatophilaceae</taxon>
        <taxon>Geodermatophilus</taxon>
    </lineage>
</organism>
<keyword evidence="7" id="KW-0067">ATP-binding</keyword>
<dbReference type="AlphaFoldDB" id="A0A1M5Q4Y7"/>
<evidence type="ECO:0000256" key="7">
    <source>
        <dbReference type="ARBA" id="ARBA00022840"/>
    </source>
</evidence>
<proteinExistence type="predicted"/>
<evidence type="ECO:0000256" key="4">
    <source>
        <dbReference type="ARBA" id="ARBA00022737"/>
    </source>
</evidence>
<protein>
    <recommendedName>
        <fullName evidence="1">non-specific serine/threonine protein kinase</fullName>
        <ecNumber evidence="1">2.7.11.1</ecNumber>
    </recommendedName>
</protein>
<feature type="compositionally biased region" description="Low complexity" evidence="10">
    <location>
        <begin position="496"/>
        <end position="566"/>
    </location>
</feature>
<dbReference type="InterPro" id="IPR005543">
    <property type="entry name" value="PASTA_dom"/>
</dbReference>
<evidence type="ECO:0000256" key="3">
    <source>
        <dbReference type="ARBA" id="ARBA00022679"/>
    </source>
</evidence>
<evidence type="ECO:0000256" key="10">
    <source>
        <dbReference type="SAM" id="MobiDB-lite"/>
    </source>
</evidence>
<keyword evidence="4" id="KW-0677">Repeat</keyword>
<dbReference type="Proteomes" id="UP000184471">
    <property type="component" value="Unassembled WGS sequence"/>
</dbReference>
<dbReference type="GO" id="GO:0004674">
    <property type="term" value="F:protein serine/threonine kinase activity"/>
    <property type="evidence" value="ECO:0007669"/>
    <property type="project" value="UniProtKB-KW"/>
</dbReference>
<dbReference type="PROSITE" id="PS50011">
    <property type="entry name" value="PROTEIN_KINASE_DOM"/>
    <property type="match status" value="1"/>
</dbReference>
<dbReference type="Gene3D" id="3.30.200.20">
    <property type="entry name" value="Phosphorylase Kinase, domain 1"/>
    <property type="match status" value="1"/>
</dbReference>
<reference evidence="12 13" key="1">
    <citation type="submission" date="2016-11" db="EMBL/GenBank/DDBJ databases">
        <authorList>
            <person name="Jaros S."/>
            <person name="Januszkiewicz K."/>
            <person name="Wedrychowicz H."/>
        </authorList>
    </citation>
    <scope>NUCLEOTIDE SEQUENCE [LARGE SCALE GENOMIC DNA]</scope>
    <source>
        <strain evidence="12 13">DSM 45408</strain>
    </source>
</reference>
<dbReference type="CDD" id="cd06577">
    <property type="entry name" value="PASTA_pknB"/>
    <property type="match status" value="1"/>
</dbReference>
<dbReference type="EC" id="2.7.11.1" evidence="1"/>
<comment type="catalytic activity">
    <reaction evidence="8">
        <text>L-threonyl-[protein] + ATP = O-phospho-L-threonyl-[protein] + ADP + H(+)</text>
        <dbReference type="Rhea" id="RHEA:46608"/>
        <dbReference type="Rhea" id="RHEA-COMP:11060"/>
        <dbReference type="Rhea" id="RHEA-COMP:11605"/>
        <dbReference type="ChEBI" id="CHEBI:15378"/>
        <dbReference type="ChEBI" id="CHEBI:30013"/>
        <dbReference type="ChEBI" id="CHEBI:30616"/>
        <dbReference type="ChEBI" id="CHEBI:61977"/>
        <dbReference type="ChEBI" id="CHEBI:456216"/>
        <dbReference type="EC" id="2.7.11.1"/>
    </reaction>
</comment>
<evidence type="ECO:0000313" key="12">
    <source>
        <dbReference type="EMBL" id="SHH09068.1"/>
    </source>
</evidence>
<dbReference type="RefSeq" id="WP_083628935.1">
    <property type="nucleotide sequence ID" value="NZ_FQVX01000004.1"/>
</dbReference>
<dbReference type="STRING" id="1070870.SAMN05444351_3995"/>
<dbReference type="CDD" id="cd14014">
    <property type="entry name" value="STKc_PknB_like"/>
    <property type="match status" value="1"/>
</dbReference>
<sequence length="572" mass="57488">MVEPGRRMLGDRYELAQLIAAGGMGQVWRASDLLLHREVAVKVLRSEYTGDPTFLARFRAEAQHAAALSHPNIAAVYDYGETTAGDTGETLAYLVMELVEGQPLSALLRQEGPLDPPTTLSVLSQTAAALAEAHRAGLVHRDVKPGNILVRPDGSVKITDFGIAWSAGSVPLTRTGQVIGTPQYLSPEQAEGHHATPASDVYALGLVGYECLAGHPAFDGDNAVTIALKQLRSDPEPLPDTLPVDVRTLIRRALAKDPSLRMPDGAAFVEAVEDARAGRLPAFEPPVPAGPSTVAAGWAVAPADPGPPTQAAAGTPAAADLAAGAGLPAGALPRRSPPPAPRRRVAAVLVPLLALLLGAGAAAAVVTALTDPGPPPVVVAQTRDEQEGVVVEAGDYVGRPIEDVATQLSALGLSVERREQVTGRTVPGLVLAVSPSGVTLEPGDDVVVTYAVAPSGGGSRPSGDGDDDGGISPVTGAGPSAPAVETTTPPPGSAGGSSAPGTPTPTDGQPTGEESAQEEPTGTTEPSETTTPTTTAPTTTTPGSTSPTTTSGGPASSTASGSSAAAGGSGQT</sequence>
<evidence type="ECO:0000313" key="13">
    <source>
        <dbReference type="Proteomes" id="UP000184471"/>
    </source>
</evidence>
<dbReference type="PANTHER" id="PTHR43289">
    <property type="entry name" value="MITOGEN-ACTIVATED PROTEIN KINASE KINASE KINASE 20-RELATED"/>
    <property type="match status" value="1"/>
</dbReference>
<dbReference type="SUPFAM" id="SSF56112">
    <property type="entry name" value="Protein kinase-like (PK-like)"/>
    <property type="match status" value="1"/>
</dbReference>
<dbReference type="PROSITE" id="PS00108">
    <property type="entry name" value="PROTEIN_KINASE_ST"/>
    <property type="match status" value="1"/>
</dbReference>
<dbReference type="GO" id="GO:0005524">
    <property type="term" value="F:ATP binding"/>
    <property type="evidence" value="ECO:0007669"/>
    <property type="project" value="UniProtKB-KW"/>
</dbReference>